<evidence type="ECO:0000259" key="9">
    <source>
        <dbReference type="PROSITE" id="PS52029"/>
    </source>
</evidence>
<dbReference type="GO" id="GO:0071555">
    <property type="term" value="P:cell wall organization"/>
    <property type="evidence" value="ECO:0007669"/>
    <property type="project" value="UniProtKB-UniRule"/>
</dbReference>
<reference evidence="10" key="3">
    <citation type="journal article" date="2021" name="Syst. Appl. Microbiol.">
        <title>Roseomonas hellenica sp. nov., isolated from roots of wild-growing Alkanna tinctoria.</title>
        <authorList>
            <person name="Rat A."/>
            <person name="Naranjo H.D."/>
            <person name="Lebbe L."/>
            <person name="Cnockaert M."/>
            <person name="Krigas N."/>
            <person name="Grigoriadou K."/>
            <person name="Maloupa E."/>
            <person name="Willems A."/>
        </authorList>
    </citation>
    <scope>NUCLEOTIDE SEQUENCE</scope>
    <source>
        <strain evidence="10">LMG 31161</strain>
    </source>
</reference>
<dbReference type="RefSeq" id="WP_168041829.1">
    <property type="nucleotide sequence ID" value="NZ_JAAEDK010000137.1"/>
</dbReference>
<dbReference type="PROSITE" id="PS51318">
    <property type="entry name" value="TAT"/>
    <property type="match status" value="1"/>
</dbReference>
<evidence type="ECO:0000313" key="10">
    <source>
        <dbReference type="EMBL" id="MBR0662672.1"/>
    </source>
</evidence>
<evidence type="ECO:0000256" key="4">
    <source>
        <dbReference type="ARBA" id="ARBA00022960"/>
    </source>
</evidence>
<evidence type="ECO:0000256" key="2">
    <source>
        <dbReference type="ARBA" id="ARBA00005992"/>
    </source>
</evidence>
<feature type="active site" description="Proton donor/acceptor" evidence="7">
    <location>
        <position position="353"/>
    </location>
</feature>
<dbReference type="Proteomes" id="UP001138708">
    <property type="component" value="Unassembled WGS sequence"/>
</dbReference>
<dbReference type="EMBL" id="JAAVUP010000003">
    <property type="protein sequence ID" value="NKE17937.1"/>
    <property type="molecule type" value="Genomic_DNA"/>
</dbReference>
<gene>
    <name evidence="11" type="ORF">GWK15_13380</name>
    <name evidence="10" type="ORF">GXW75_25730</name>
</gene>
<dbReference type="InterPro" id="IPR005490">
    <property type="entry name" value="LD_TPept_cat_dom"/>
</dbReference>
<dbReference type="GO" id="GO:0009252">
    <property type="term" value="P:peptidoglycan biosynthetic process"/>
    <property type="evidence" value="ECO:0007669"/>
    <property type="project" value="UniProtKB-KW"/>
</dbReference>
<feature type="compositionally biased region" description="Basic and acidic residues" evidence="8">
    <location>
        <begin position="457"/>
        <end position="468"/>
    </location>
</feature>
<dbReference type="AlphaFoldDB" id="A0A9X9WQR2"/>
<feature type="domain" description="L,D-TPase catalytic" evidence="9">
    <location>
        <begin position="240"/>
        <end position="393"/>
    </location>
</feature>
<evidence type="ECO:0000256" key="5">
    <source>
        <dbReference type="ARBA" id="ARBA00022984"/>
    </source>
</evidence>
<dbReference type="GO" id="GO:0016740">
    <property type="term" value="F:transferase activity"/>
    <property type="evidence" value="ECO:0007669"/>
    <property type="project" value="UniProtKB-KW"/>
</dbReference>
<evidence type="ECO:0000256" key="3">
    <source>
        <dbReference type="ARBA" id="ARBA00022679"/>
    </source>
</evidence>
<dbReference type="Proteomes" id="UP000746741">
    <property type="component" value="Unassembled WGS sequence"/>
</dbReference>
<dbReference type="GO" id="GO:0004180">
    <property type="term" value="F:carboxypeptidase activity"/>
    <property type="evidence" value="ECO:0007669"/>
    <property type="project" value="UniProtKB-ARBA"/>
</dbReference>
<dbReference type="PANTHER" id="PTHR41533">
    <property type="entry name" value="L,D-TRANSPEPTIDASE HI_1667-RELATED"/>
    <property type="match status" value="1"/>
</dbReference>
<proteinExistence type="inferred from homology"/>
<dbReference type="Pfam" id="PF03734">
    <property type="entry name" value="YkuD"/>
    <property type="match status" value="1"/>
</dbReference>
<evidence type="ECO:0000256" key="6">
    <source>
        <dbReference type="ARBA" id="ARBA00023316"/>
    </source>
</evidence>
<comment type="similarity">
    <text evidence="2">Belongs to the YkuD family.</text>
</comment>
<dbReference type="Gene3D" id="2.40.440.10">
    <property type="entry name" value="L,D-transpeptidase catalytic domain-like"/>
    <property type="match status" value="1"/>
</dbReference>
<dbReference type="InterPro" id="IPR038063">
    <property type="entry name" value="Transpep_catalytic_dom"/>
</dbReference>
<comment type="caution">
    <text evidence="10">The sequence shown here is derived from an EMBL/GenBank/DDBJ whole genome shotgun (WGS) entry which is preliminary data.</text>
</comment>
<keyword evidence="5 7" id="KW-0573">Peptidoglycan synthesis</keyword>
<dbReference type="Pfam" id="PF20142">
    <property type="entry name" value="Scaffold"/>
    <property type="match status" value="1"/>
</dbReference>
<evidence type="ECO:0000313" key="13">
    <source>
        <dbReference type="Proteomes" id="UP001138708"/>
    </source>
</evidence>
<dbReference type="EMBL" id="JAAEDK010000137">
    <property type="protein sequence ID" value="MBR0662672.1"/>
    <property type="molecule type" value="Genomic_DNA"/>
</dbReference>
<evidence type="ECO:0000256" key="7">
    <source>
        <dbReference type="PROSITE-ProRule" id="PRU01373"/>
    </source>
</evidence>
<reference evidence="10" key="1">
    <citation type="submission" date="2020-01" db="EMBL/GenBank/DDBJ databases">
        <authorList>
            <person name="Rat A."/>
        </authorList>
    </citation>
    <scope>NUCLEOTIDE SEQUENCE</scope>
    <source>
        <strain evidence="10">LMG 31161</strain>
    </source>
</reference>
<dbReference type="GO" id="GO:0008360">
    <property type="term" value="P:regulation of cell shape"/>
    <property type="evidence" value="ECO:0007669"/>
    <property type="project" value="UniProtKB-UniRule"/>
</dbReference>
<evidence type="ECO:0000256" key="8">
    <source>
        <dbReference type="SAM" id="MobiDB-lite"/>
    </source>
</evidence>
<keyword evidence="12" id="KW-1185">Reference proteome</keyword>
<keyword evidence="6 7" id="KW-0961">Cell wall biogenesis/degradation</keyword>
<evidence type="ECO:0000313" key="12">
    <source>
        <dbReference type="Proteomes" id="UP000746741"/>
    </source>
</evidence>
<sequence>MERLRAPAGLEPDRHQVSRRGFAGGTMVLAAATALGACSADRGPEPVAARAPGGDAPFAALRDSGAQVVVAGEKLDTALLWRFYERHDFARVWANRPAQAEALANAVLRAGDHGLDPELFHGSLLQRRDTFPPLRRELLVTHAALTYAKALAFGAVPPDRRKASEALTPDPLDVTEVLDAGIARRDPVAAIEALAPATPTYRSLREALRRNRPGVPAARLRQVEVNLERQRWLPRALPPDRVWVDVTDQRLTLYRAQQPVFSTRVIVGEPVERKQSPELRALIEASFFNPPWVIPRDIVEADILPRIGREPDYLERNNMVLRPNGEVEQRPGPDAGLGVVMFDMPNRFDVYLHDTPDKHLFSRDNRRISNGCIRVQNPLEFAALLMRQPVESFEPVLATGRTTRRKLPAPMPVFLVYQTAAAGAGGAVEFRPDFYNRDADLWQQLQKRPQPRSVQARAERQGAARADG</sequence>
<evidence type="ECO:0000313" key="11">
    <source>
        <dbReference type="EMBL" id="NKE17937.1"/>
    </source>
</evidence>
<dbReference type="InterPro" id="IPR052905">
    <property type="entry name" value="LD-transpeptidase_YkuD-like"/>
</dbReference>
<reference evidence="11 12" key="2">
    <citation type="submission" date="2020-02" db="EMBL/GenBank/DDBJ databases">
        <authorList>
            <person name="Sun Q."/>
            <person name="Inoue M."/>
        </authorList>
    </citation>
    <scope>NUCLEOTIDE SEQUENCE [LARGE SCALE GENOMIC DNA]</scope>
    <source>
        <strain evidence="11 12">KCTC 22478</strain>
    </source>
</reference>
<accession>A0A9X9WQR2</accession>
<name>A0A9X9WQR2_9PROT</name>
<dbReference type="InterPro" id="IPR006311">
    <property type="entry name" value="TAT_signal"/>
</dbReference>
<protein>
    <submittedName>
        <fullName evidence="10">L,D-transpeptidase family protein</fullName>
    </submittedName>
</protein>
<feature type="active site" description="Nucleophile" evidence="7">
    <location>
        <position position="372"/>
    </location>
</feature>
<evidence type="ECO:0000256" key="1">
    <source>
        <dbReference type="ARBA" id="ARBA00004752"/>
    </source>
</evidence>
<keyword evidence="4 7" id="KW-0133">Cell shape</keyword>
<keyword evidence="3" id="KW-0808">Transferase</keyword>
<organism evidence="10 13">
    <name type="scientific">Neoroseomonas oryzicola</name>
    <dbReference type="NCBI Taxonomy" id="535904"/>
    <lineage>
        <taxon>Bacteria</taxon>
        <taxon>Pseudomonadati</taxon>
        <taxon>Pseudomonadota</taxon>
        <taxon>Alphaproteobacteria</taxon>
        <taxon>Acetobacterales</taxon>
        <taxon>Acetobacteraceae</taxon>
        <taxon>Neoroseomonas</taxon>
    </lineage>
</organism>
<comment type="pathway">
    <text evidence="1 7">Cell wall biogenesis; peptidoglycan biosynthesis.</text>
</comment>
<dbReference type="InterPro" id="IPR045380">
    <property type="entry name" value="LD_TPept_scaffold_dom"/>
</dbReference>
<dbReference type="SUPFAM" id="SSF141523">
    <property type="entry name" value="L,D-transpeptidase catalytic domain-like"/>
    <property type="match status" value="1"/>
</dbReference>
<dbReference type="CDD" id="cd16913">
    <property type="entry name" value="YkuD_like"/>
    <property type="match status" value="1"/>
</dbReference>
<dbReference type="PANTHER" id="PTHR41533:SF2">
    <property type="entry name" value="BLR7131 PROTEIN"/>
    <property type="match status" value="1"/>
</dbReference>
<feature type="region of interest" description="Disordered" evidence="8">
    <location>
        <begin position="445"/>
        <end position="468"/>
    </location>
</feature>
<dbReference type="PROSITE" id="PS52029">
    <property type="entry name" value="LD_TPASE"/>
    <property type="match status" value="1"/>
</dbReference>